<keyword evidence="5" id="KW-0633">Potassium transport</keyword>
<sequence length="811" mass="87674">MARSIDCASDSSVKNVALDTLFLIVLQAAVVIALGKFIHLGLRRHNLPSATSQIIVRGDHRGSLGLHDVIVHVDVENAEDTYGRYVSEARIFYMFYVGLEADVAALWNDMRRATIFTYASVATCLLLAAFVSGGMYGSMMHTPVRSPELLAAVLMLSIADTASVDVSRMASEMGLAATPSGRLVVATAIATNIICIVGEGVFSCMKLASSRTPDYSAPQRLGLGILALVKVGIAVSLLRPVVAFINRRNAGRHRVGNWELVLLLFAVSCIGNFPQRVGFDGMPVSLLLGLAFPREGPVARSIIDTLAYPLHALALPFYFGAMGMRLNFSAMSGAILVPAILLTLLGLIGKCAGTMGAARFLKMPTADALRLGVLLNIKGHVNMIDMRFASSEGIWAEQALMAMVVGSMISTIIAGPVFAVVFRKEKEAYECSHQALEHMATDQELRMLACVHGARGTPGMLSLLELLASKPRAQPTIHVLHFFDVARKDDAPRQYHQRAQDSEHKHMSRRKDATTQVNWAVDVFTCATGLVIRQIDAGDRGSAVNAKAIRRWTEDVRSGILLIPYHKEQHYDGTMVCRREDRRQLNLKVLEGAPCTTAILADRPFRRSGTSFQLPTKISTSTEAAGNQGDEKVTTHVAAVFLGGPDDREAVALACRLAKNESVRLTVVRFVLRESTDDRVATTSADIDGEVSVVVDDPDEECVSEFQREYVAKERAAYAEKAVTGPMDVVEALRGMAGAYALVVVGRGERQPAELVVGLEGWAECAEVGPVGEILASDESLEMGSVLVVQQKTVPPFHFDFAAASSGELTP</sequence>
<evidence type="ECO:0000256" key="7">
    <source>
        <dbReference type="ARBA" id="ARBA00022958"/>
    </source>
</evidence>
<evidence type="ECO:0000256" key="8">
    <source>
        <dbReference type="ARBA" id="ARBA00022989"/>
    </source>
</evidence>
<comment type="subcellular location">
    <subcellularLocation>
        <location evidence="3">Membrane</location>
        <topology evidence="3">Multi-pass membrane protein</topology>
    </subcellularLocation>
    <subcellularLocation>
        <location evidence="2">Plastid</location>
        <location evidence="2">Chloroplast envelope</location>
    </subcellularLocation>
</comment>
<keyword evidence="17" id="KW-1185">Reference proteome</keyword>
<evidence type="ECO:0000256" key="12">
    <source>
        <dbReference type="ARBA" id="ARBA00054890"/>
    </source>
</evidence>
<feature type="transmembrane region" description="Helical" evidence="13">
    <location>
        <begin position="400"/>
        <end position="422"/>
    </location>
</feature>
<dbReference type="Proteomes" id="UP000604825">
    <property type="component" value="Unassembled WGS sequence"/>
</dbReference>
<feature type="transmembrane region" description="Helical" evidence="13">
    <location>
        <begin position="257"/>
        <end position="278"/>
    </location>
</feature>
<feature type="domain" description="Cation/H(+) antiporter C-terminal" evidence="15">
    <location>
        <begin position="637"/>
        <end position="793"/>
    </location>
</feature>
<dbReference type="OrthoDB" id="671744at2759"/>
<dbReference type="GO" id="GO:0006813">
    <property type="term" value="P:potassium ion transport"/>
    <property type="evidence" value="ECO:0007669"/>
    <property type="project" value="UniProtKB-KW"/>
</dbReference>
<dbReference type="InterPro" id="IPR038770">
    <property type="entry name" value="Na+/solute_symporter_sf"/>
</dbReference>
<dbReference type="InterPro" id="IPR050794">
    <property type="entry name" value="CPA2_transporter"/>
</dbReference>
<feature type="transmembrane region" description="Helical" evidence="13">
    <location>
        <begin position="183"/>
        <end position="202"/>
    </location>
</feature>
<feature type="transmembrane region" description="Helical" evidence="13">
    <location>
        <begin position="222"/>
        <end position="245"/>
    </location>
</feature>
<dbReference type="PANTHER" id="PTHR32468">
    <property type="entry name" value="CATION/H + ANTIPORTER"/>
    <property type="match status" value="1"/>
</dbReference>
<proteinExistence type="inferred from homology"/>
<evidence type="ECO:0000256" key="9">
    <source>
        <dbReference type="ARBA" id="ARBA00023065"/>
    </source>
</evidence>
<evidence type="ECO:0000313" key="17">
    <source>
        <dbReference type="Proteomes" id="UP000604825"/>
    </source>
</evidence>
<organism evidence="16 17">
    <name type="scientific">Miscanthus lutarioriparius</name>
    <dbReference type="NCBI Taxonomy" id="422564"/>
    <lineage>
        <taxon>Eukaryota</taxon>
        <taxon>Viridiplantae</taxon>
        <taxon>Streptophyta</taxon>
        <taxon>Embryophyta</taxon>
        <taxon>Tracheophyta</taxon>
        <taxon>Spermatophyta</taxon>
        <taxon>Magnoliopsida</taxon>
        <taxon>Liliopsida</taxon>
        <taxon>Poales</taxon>
        <taxon>Poaceae</taxon>
        <taxon>PACMAD clade</taxon>
        <taxon>Panicoideae</taxon>
        <taxon>Andropogonodae</taxon>
        <taxon>Andropogoneae</taxon>
        <taxon>Saccharinae</taxon>
        <taxon>Miscanthus</taxon>
    </lineage>
</organism>
<evidence type="ECO:0000256" key="1">
    <source>
        <dbReference type="ARBA" id="ARBA00003198"/>
    </source>
</evidence>
<dbReference type="GO" id="GO:0006885">
    <property type="term" value="P:regulation of pH"/>
    <property type="evidence" value="ECO:0007669"/>
    <property type="project" value="TreeGrafter"/>
</dbReference>
<dbReference type="GO" id="GO:1902600">
    <property type="term" value="P:proton transmembrane transport"/>
    <property type="evidence" value="ECO:0007669"/>
    <property type="project" value="InterPro"/>
</dbReference>
<dbReference type="PANTHER" id="PTHR32468:SF19">
    <property type="entry name" value="OS09G0545000 PROTEIN"/>
    <property type="match status" value="1"/>
</dbReference>
<feature type="domain" description="Cation/H+ exchanger transmembrane" evidence="14">
    <location>
        <begin position="91"/>
        <end position="423"/>
    </location>
</feature>
<comment type="similarity">
    <text evidence="11">Belongs to the monovalent cation:proton antiporter 2 (CPA2) transporter (TC 2.A.37) family. CHX (TC 2.A.37.4) subfamily.</text>
</comment>
<dbReference type="GO" id="GO:0012505">
    <property type="term" value="C:endomembrane system"/>
    <property type="evidence" value="ECO:0007669"/>
    <property type="project" value="TreeGrafter"/>
</dbReference>
<name>A0A811N5N5_9POAL</name>
<feature type="transmembrane region" description="Helical" evidence="13">
    <location>
        <begin position="20"/>
        <end position="38"/>
    </location>
</feature>
<evidence type="ECO:0000256" key="2">
    <source>
        <dbReference type="ARBA" id="ARBA00004119"/>
    </source>
</evidence>
<keyword evidence="9" id="KW-0406">Ion transport</keyword>
<dbReference type="GO" id="GO:0016020">
    <property type="term" value="C:membrane"/>
    <property type="evidence" value="ECO:0007669"/>
    <property type="project" value="UniProtKB-SubCell"/>
</dbReference>
<feature type="transmembrane region" description="Helical" evidence="13">
    <location>
        <begin position="326"/>
        <end position="348"/>
    </location>
</feature>
<dbReference type="GO" id="GO:0015297">
    <property type="term" value="F:antiporter activity"/>
    <property type="evidence" value="ECO:0007669"/>
    <property type="project" value="InterPro"/>
</dbReference>
<evidence type="ECO:0000256" key="6">
    <source>
        <dbReference type="ARBA" id="ARBA00022692"/>
    </source>
</evidence>
<keyword evidence="8 13" id="KW-1133">Transmembrane helix</keyword>
<dbReference type="GO" id="GO:0009941">
    <property type="term" value="C:chloroplast envelope"/>
    <property type="evidence" value="ECO:0007669"/>
    <property type="project" value="UniProtKB-SubCell"/>
</dbReference>
<dbReference type="InterPro" id="IPR006153">
    <property type="entry name" value="Cation/H_exchanger_TM"/>
</dbReference>
<keyword evidence="4" id="KW-0813">Transport</keyword>
<feature type="transmembrane region" description="Helical" evidence="13">
    <location>
        <begin position="298"/>
        <end position="319"/>
    </location>
</feature>
<dbReference type="InterPro" id="IPR057290">
    <property type="entry name" value="CHX17_C"/>
</dbReference>
<accession>A0A811N5N5</accession>
<evidence type="ECO:0000256" key="11">
    <source>
        <dbReference type="ARBA" id="ARBA00038341"/>
    </source>
</evidence>
<evidence type="ECO:0000256" key="4">
    <source>
        <dbReference type="ARBA" id="ARBA00022448"/>
    </source>
</evidence>
<keyword evidence="6 13" id="KW-0812">Transmembrane</keyword>
<evidence type="ECO:0008006" key="18">
    <source>
        <dbReference type="Google" id="ProtNLM"/>
    </source>
</evidence>
<comment type="function">
    <text evidence="12">May operate as a cation/H(+) antiporter.</text>
</comment>
<feature type="transmembrane region" description="Helical" evidence="13">
    <location>
        <begin position="115"/>
        <end position="137"/>
    </location>
</feature>
<dbReference type="Pfam" id="PF23259">
    <property type="entry name" value="CHX17_C"/>
    <property type="match status" value="1"/>
</dbReference>
<gene>
    <name evidence="16" type="ORF">NCGR_LOCUS12184</name>
</gene>
<dbReference type="EMBL" id="CAJGYO010000003">
    <property type="protein sequence ID" value="CAD6218271.1"/>
    <property type="molecule type" value="Genomic_DNA"/>
</dbReference>
<dbReference type="AlphaFoldDB" id="A0A811N5N5"/>
<dbReference type="FunFam" id="1.20.1530.20:FF:000019">
    <property type="entry name" value="Cation/H(+) antiporter 1"/>
    <property type="match status" value="1"/>
</dbReference>
<evidence type="ECO:0000256" key="3">
    <source>
        <dbReference type="ARBA" id="ARBA00004141"/>
    </source>
</evidence>
<protein>
    <recommendedName>
        <fullName evidence="18">Cation/H+ exchanger domain-containing protein</fullName>
    </recommendedName>
</protein>
<evidence type="ECO:0000256" key="10">
    <source>
        <dbReference type="ARBA" id="ARBA00023136"/>
    </source>
</evidence>
<evidence type="ECO:0000313" key="16">
    <source>
        <dbReference type="EMBL" id="CAD6218271.1"/>
    </source>
</evidence>
<keyword evidence="10 13" id="KW-0472">Membrane</keyword>
<dbReference type="Gene3D" id="1.20.1530.20">
    <property type="match status" value="1"/>
</dbReference>
<comment type="function">
    <text evidence="1">May function as sodium-coupled metabolite transporter across the chloroplast envelope.</text>
</comment>
<comment type="caution">
    <text evidence="16">The sequence shown here is derived from an EMBL/GenBank/DDBJ whole genome shotgun (WGS) entry which is preliminary data.</text>
</comment>
<evidence type="ECO:0000259" key="14">
    <source>
        <dbReference type="Pfam" id="PF00999"/>
    </source>
</evidence>
<reference evidence="16" key="1">
    <citation type="submission" date="2020-10" db="EMBL/GenBank/DDBJ databases">
        <authorList>
            <person name="Han B."/>
            <person name="Lu T."/>
            <person name="Zhao Q."/>
            <person name="Huang X."/>
            <person name="Zhao Y."/>
        </authorList>
    </citation>
    <scope>NUCLEOTIDE SEQUENCE</scope>
</reference>
<keyword evidence="7" id="KW-0630">Potassium</keyword>
<evidence type="ECO:0000256" key="13">
    <source>
        <dbReference type="SAM" id="Phobius"/>
    </source>
</evidence>
<evidence type="ECO:0000259" key="15">
    <source>
        <dbReference type="Pfam" id="PF23259"/>
    </source>
</evidence>
<dbReference type="Pfam" id="PF00999">
    <property type="entry name" value="Na_H_Exchanger"/>
    <property type="match status" value="1"/>
</dbReference>
<evidence type="ECO:0000256" key="5">
    <source>
        <dbReference type="ARBA" id="ARBA00022538"/>
    </source>
</evidence>